<accession>A0A4T0WX80</accession>
<dbReference type="GO" id="GO:0003676">
    <property type="term" value="F:nucleic acid binding"/>
    <property type="evidence" value="ECO:0007669"/>
    <property type="project" value="UniProtKB-UniRule"/>
</dbReference>
<dbReference type="Pfam" id="PF01424">
    <property type="entry name" value="R3H"/>
    <property type="match status" value="1"/>
</dbReference>
<evidence type="ECO:0000313" key="4">
    <source>
        <dbReference type="Proteomes" id="UP000307173"/>
    </source>
</evidence>
<dbReference type="EMBL" id="SELW01000657">
    <property type="protein sequence ID" value="TID15048.1"/>
    <property type="molecule type" value="Genomic_DNA"/>
</dbReference>
<dbReference type="SMART" id="SM00393">
    <property type="entry name" value="R3H"/>
    <property type="match status" value="1"/>
</dbReference>
<name>A0A4T0WX80_9ASCO</name>
<reference evidence="3 4" key="1">
    <citation type="journal article" date="2019" name="Front. Genet.">
        <title>Whole-Genome Sequencing of the Opportunistic Yeast Pathogen Candida inconspicua Uncovers Its Hybrid Origin.</title>
        <authorList>
            <person name="Mixao V."/>
            <person name="Hansen A.P."/>
            <person name="Saus E."/>
            <person name="Boekhout T."/>
            <person name="Lass-Florl C."/>
            <person name="Gabaldon T."/>
        </authorList>
    </citation>
    <scope>NUCLEOTIDE SEQUENCE [LARGE SCALE GENOMIC DNA]</scope>
    <source>
        <strain evidence="3 4">CBS 180</strain>
    </source>
</reference>
<dbReference type="InterPro" id="IPR036867">
    <property type="entry name" value="R3H_dom_sf"/>
</dbReference>
<dbReference type="Proteomes" id="UP000307173">
    <property type="component" value="Unassembled WGS sequence"/>
</dbReference>
<feature type="region of interest" description="Disordered" evidence="1">
    <location>
        <begin position="281"/>
        <end position="339"/>
    </location>
</feature>
<sequence>MTNTSTKENNIIDTRSVAVEDEPYKELEQTQPNENIKFIELENISKNKYNRKQLADTTENHETEENLPNINDYDIEEIELDETLSALANAEIMSKHYQVPNIIIKSLFNLNFNKKKPFTNRYGNFGKSNSNEDDVSNFLLALEKQIVEFVLKSEQDSLKLSPMNSYYRLLSHQLADYYHLGHILSSMVLYKINTSLINADDETKRHAEFDESGNIKPLDFKSLKFDPKEKLNRIKLSEIYERHKDFFEKYRDSLVNEFENLNLINSTPIIPYPDSFYPNSNLQSQLSTGNHRDINGRDSDFDDSEDDAEIIVGDDSSVSQNETDSNSKQRNRRRSKGYVHREYNNQYYYQPYGCYGGPPGSHLTQQPIYPNVVPMPGVIPVASPPLGSPAVSAPYYYYPVMPAVNTDNSREETSENAASCENTEDGSPVTPSTQSPGSPVGPQILNQATYSPVVPMPSLSGIPQVLPNGLGINPRGVYSYQYYPVPGPPGSAPLPMMYYDNNNGYSNRGGKRYNRRGRHGRHGDKFVETS</sequence>
<dbReference type="Gene3D" id="3.30.1370.50">
    <property type="entry name" value="R3H-like domain"/>
    <property type="match status" value="1"/>
</dbReference>
<feature type="compositionally biased region" description="Basic and acidic residues" evidence="1">
    <location>
        <begin position="290"/>
        <end position="299"/>
    </location>
</feature>
<dbReference type="OrthoDB" id="278430at2759"/>
<protein>
    <recommendedName>
        <fullName evidence="2">R3H domain-containing protein</fullName>
    </recommendedName>
</protein>
<gene>
    <name evidence="3" type="ORF">CANINC_004719</name>
</gene>
<feature type="compositionally biased region" description="Basic residues" evidence="1">
    <location>
        <begin position="509"/>
        <end position="522"/>
    </location>
</feature>
<feature type="compositionally biased region" description="Acidic residues" evidence="1">
    <location>
        <begin position="300"/>
        <end position="309"/>
    </location>
</feature>
<dbReference type="AlphaFoldDB" id="A0A4T0WX80"/>
<organism evidence="3 4">
    <name type="scientific">Pichia inconspicua</name>
    <dbReference type="NCBI Taxonomy" id="52247"/>
    <lineage>
        <taxon>Eukaryota</taxon>
        <taxon>Fungi</taxon>
        <taxon>Dikarya</taxon>
        <taxon>Ascomycota</taxon>
        <taxon>Saccharomycotina</taxon>
        <taxon>Pichiomycetes</taxon>
        <taxon>Pichiales</taxon>
        <taxon>Pichiaceae</taxon>
        <taxon>Pichia</taxon>
    </lineage>
</organism>
<dbReference type="STRING" id="52247.A0A4T0WX80"/>
<evidence type="ECO:0000259" key="2">
    <source>
        <dbReference type="PROSITE" id="PS51061"/>
    </source>
</evidence>
<feature type="compositionally biased region" description="Basic residues" evidence="1">
    <location>
        <begin position="329"/>
        <end position="338"/>
    </location>
</feature>
<dbReference type="CDD" id="cd02642">
    <property type="entry name" value="R3H_encore_like"/>
    <property type="match status" value="1"/>
</dbReference>
<feature type="domain" description="R3H" evidence="2">
    <location>
        <begin position="136"/>
        <end position="203"/>
    </location>
</feature>
<dbReference type="InterPro" id="IPR001374">
    <property type="entry name" value="R3H_dom"/>
</dbReference>
<dbReference type="PROSITE" id="PS51061">
    <property type="entry name" value="R3H"/>
    <property type="match status" value="1"/>
</dbReference>
<evidence type="ECO:0000313" key="3">
    <source>
        <dbReference type="EMBL" id="TID15048.1"/>
    </source>
</evidence>
<feature type="region of interest" description="Disordered" evidence="1">
    <location>
        <begin position="503"/>
        <end position="530"/>
    </location>
</feature>
<proteinExistence type="predicted"/>
<comment type="caution">
    <text evidence="3">The sequence shown here is derived from an EMBL/GenBank/DDBJ whole genome shotgun (WGS) entry which is preliminary data.</text>
</comment>
<feature type="region of interest" description="Disordered" evidence="1">
    <location>
        <begin position="407"/>
        <end position="445"/>
    </location>
</feature>
<keyword evidence="4" id="KW-1185">Reference proteome</keyword>
<dbReference type="SUPFAM" id="SSF82708">
    <property type="entry name" value="R3H domain"/>
    <property type="match status" value="1"/>
</dbReference>
<evidence type="ECO:0000256" key="1">
    <source>
        <dbReference type="SAM" id="MobiDB-lite"/>
    </source>
</evidence>